<dbReference type="InterPro" id="IPR058240">
    <property type="entry name" value="rSAM_sf"/>
</dbReference>
<comment type="caution">
    <text evidence="11">The sequence shown here is derived from an EMBL/GenBank/DDBJ whole genome shotgun (WGS) entry which is preliminary data.</text>
</comment>
<keyword evidence="5" id="KW-0949">S-adenosyl-L-methionine</keyword>
<dbReference type="InterPro" id="IPR005840">
    <property type="entry name" value="Ribosomal_uS12_MeSTrfase_RimO"/>
</dbReference>
<dbReference type="SFLD" id="SFLDG01061">
    <property type="entry name" value="methylthiotransferase"/>
    <property type="match status" value="1"/>
</dbReference>
<dbReference type="InterPro" id="IPR005839">
    <property type="entry name" value="Methylthiotransferase"/>
</dbReference>
<keyword evidence="6" id="KW-0479">Metal-binding</keyword>
<name>A0A9E2L2H4_9SPIR</name>
<evidence type="ECO:0000256" key="8">
    <source>
        <dbReference type="ARBA" id="ARBA00023014"/>
    </source>
</evidence>
<evidence type="ECO:0000256" key="1">
    <source>
        <dbReference type="ARBA" id="ARBA00001966"/>
    </source>
</evidence>
<dbReference type="CDD" id="cd01335">
    <property type="entry name" value="Radical_SAM"/>
    <property type="match status" value="1"/>
</dbReference>
<accession>A0A9E2L2H4</accession>
<evidence type="ECO:0000256" key="6">
    <source>
        <dbReference type="ARBA" id="ARBA00022723"/>
    </source>
</evidence>
<gene>
    <name evidence="11" type="primary">rimO</name>
    <name evidence="11" type="ORF">IAA16_05525</name>
</gene>
<dbReference type="Pfam" id="PF04055">
    <property type="entry name" value="Radical_SAM"/>
    <property type="match status" value="1"/>
</dbReference>
<dbReference type="GO" id="GO:0005840">
    <property type="term" value="C:ribosome"/>
    <property type="evidence" value="ECO:0007669"/>
    <property type="project" value="UniProtKB-KW"/>
</dbReference>
<feature type="domain" description="MTTase N-terminal" evidence="9">
    <location>
        <begin position="2"/>
        <end position="115"/>
    </location>
</feature>
<dbReference type="PANTHER" id="PTHR43837">
    <property type="entry name" value="RIBOSOMAL PROTEIN S12 METHYLTHIOTRANSFERASE RIMO"/>
    <property type="match status" value="1"/>
</dbReference>
<dbReference type="FunFam" id="3.80.30.20:FF:000001">
    <property type="entry name" value="tRNA-2-methylthio-N(6)-dimethylallyladenosine synthase 2"/>
    <property type="match status" value="1"/>
</dbReference>
<comment type="cofactor">
    <cofactor evidence="1">
        <name>[4Fe-4S] cluster</name>
        <dbReference type="ChEBI" id="CHEBI:49883"/>
    </cofactor>
</comment>
<dbReference type="Pfam" id="PF00919">
    <property type="entry name" value="UPF0004"/>
    <property type="match status" value="1"/>
</dbReference>
<evidence type="ECO:0000259" key="9">
    <source>
        <dbReference type="PROSITE" id="PS51449"/>
    </source>
</evidence>
<dbReference type="GO" id="GO:0103039">
    <property type="term" value="F:protein methylthiotransferase activity"/>
    <property type="evidence" value="ECO:0007669"/>
    <property type="project" value="UniProtKB-EC"/>
</dbReference>
<dbReference type="Gene3D" id="3.80.30.20">
    <property type="entry name" value="tm_1862 like domain"/>
    <property type="match status" value="1"/>
</dbReference>
<evidence type="ECO:0000313" key="11">
    <source>
        <dbReference type="EMBL" id="MBU3850005.1"/>
    </source>
</evidence>
<dbReference type="Gene3D" id="2.40.50.140">
    <property type="entry name" value="Nucleic acid-binding proteins"/>
    <property type="match status" value="1"/>
</dbReference>
<dbReference type="PROSITE" id="PS51918">
    <property type="entry name" value="RADICAL_SAM"/>
    <property type="match status" value="1"/>
</dbReference>
<dbReference type="Proteomes" id="UP000823914">
    <property type="component" value="Unassembled WGS sequence"/>
</dbReference>
<dbReference type="GO" id="GO:0051539">
    <property type="term" value="F:4 iron, 4 sulfur cluster binding"/>
    <property type="evidence" value="ECO:0007669"/>
    <property type="project" value="UniProtKB-KW"/>
</dbReference>
<feature type="non-terminal residue" evidence="11">
    <location>
        <position position="441"/>
    </location>
</feature>
<keyword evidence="3" id="KW-0963">Cytoplasm</keyword>
<keyword evidence="8" id="KW-0411">Iron-sulfur</keyword>
<evidence type="ECO:0000256" key="5">
    <source>
        <dbReference type="ARBA" id="ARBA00022691"/>
    </source>
</evidence>
<dbReference type="PROSITE" id="PS51449">
    <property type="entry name" value="MTTASE_N"/>
    <property type="match status" value="1"/>
</dbReference>
<protein>
    <submittedName>
        <fullName evidence="11">30S ribosomal protein S12 methylthiotransferase RimO</fullName>
        <ecNumber evidence="11">2.8.4.4</ecNumber>
    </submittedName>
</protein>
<evidence type="ECO:0000256" key="4">
    <source>
        <dbReference type="ARBA" id="ARBA00022679"/>
    </source>
</evidence>
<dbReference type="GO" id="GO:0046872">
    <property type="term" value="F:metal ion binding"/>
    <property type="evidence" value="ECO:0007669"/>
    <property type="project" value="UniProtKB-KW"/>
</dbReference>
<keyword evidence="11" id="KW-0689">Ribosomal protein</keyword>
<dbReference type="PANTHER" id="PTHR43837:SF1">
    <property type="entry name" value="RIBOSOMAL PROTEIN US12 METHYLTHIOTRANSFERASE RIMO"/>
    <property type="match status" value="1"/>
</dbReference>
<dbReference type="SFLD" id="SFLDG01082">
    <property type="entry name" value="B12-binding_domain_containing"/>
    <property type="match status" value="1"/>
</dbReference>
<dbReference type="InterPro" id="IPR007197">
    <property type="entry name" value="rSAM"/>
</dbReference>
<dbReference type="SFLD" id="SFLDS00029">
    <property type="entry name" value="Radical_SAM"/>
    <property type="match status" value="1"/>
</dbReference>
<dbReference type="NCBIfam" id="TIGR00089">
    <property type="entry name" value="MiaB/RimO family radical SAM methylthiotransferase"/>
    <property type="match status" value="1"/>
</dbReference>
<proteinExistence type="inferred from homology"/>
<dbReference type="Pfam" id="PF18693">
    <property type="entry name" value="TRAM_2"/>
    <property type="match status" value="1"/>
</dbReference>
<dbReference type="SMART" id="SM00729">
    <property type="entry name" value="Elp3"/>
    <property type="match status" value="1"/>
</dbReference>
<dbReference type="InterPro" id="IPR013848">
    <property type="entry name" value="Methylthiotransferase_N"/>
</dbReference>
<dbReference type="InterPro" id="IPR012340">
    <property type="entry name" value="NA-bd_OB-fold"/>
</dbReference>
<evidence type="ECO:0000256" key="3">
    <source>
        <dbReference type="ARBA" id="ARBA00022490"/>
    </source>
</evidence>
<evidence type="ECO:0000256" key="7">
    <source>
        <dbReference type="ARBA" id="ARBA00023004"/>
    </source>
</evidence>
<keyword evidence="11" id="KW-0687">Ribonucleoprotein</keyword>
<evidence type="ECO:0000259" key="10">
    <source>
        <dbReference type="PROSITE" id="PS51918"/>
    </source>
</evidence>
<dbReference type="GO" id="GO:0006400">
    <property type="term" value="P:tRNA modification"/>
    <property type="evidence" value="ECO:0007669"/>
    <property type="project" value="InterPro"/>
</dbReference>
<keyword evidence="4 11" id="KW-0808">Transferase</keyword>
<dbReference type="PROSITE" id="PS01278">
    <property type="entry name" value="MTTASE_RADICAL"/>
    <property type="match status" value="1"/>
</dbReference>
<sequence length="441" mass="48748">MISFYLDQHGCAKNQIDGELIFSQLVEKGLKPVDSPEKADLIIVNSCGFIESAKQESLEAVIEAKAAYPQAKVLLAGCLSQRYAEVLKDELPEADGIIGNGNLDIVGSIVDSMEQGQRPVETPPQEGISCGNRDTFLSFPGTAYVKISEGCDNRCSFCAIPLIRGRMRSRSKDDIVAEVQSLIRQGIFEINLVGQDLAAFGMDGVNPHQESVWNKFNSPTPVSPLAKLLEALSALEGNFWLRLLYIHPDHFPLDILPLIAQDRRLLPYFDIPFQSGSTPIIKAMNRIGSQESYLRLVHTIRQQLQSEELGSPALRTTFLVGFPGEKEEDFAQTVKFLQEAKPDWSGCFTYSPEEDTPAVNFLDQVETQSAEKRKAILEKTQEQITAQNLAHRTGKTYQILIEEIIQGGDGEGNGLAIGRAWFQAPEVDGAVVVTYDLEEQS</sequence>
<dbReference type="InterPro" id="IPR020612">
    <property type="entry name" value="Methylthiotransferase_CS"/>
</dbReference>
<dbReference type="Gene3D" id="3.40.50.12160">
    <property type="entry name" value="Methylthiotransferase, N-terminal domain"/>
    <property type="match status" value="1"/>
</dbReference>
<reference evidence="11" key="1">
    <citation type="journal article" date="2021" name="PeerJ">
        <title>Extensive microbial diversity within the chicken gut microbiome revealed by metagenomics and culture.</title>
        <authorList>
            <person name="Gilroy R."/>
            <person name="Ravi A."/>
            <person name="Getino M."/>
            <person name="Pursley I."/>
            <person name="Horton D.L."/>
            <person name="Alikhan N.F."/>
            <person name="Baker D."/>
            <person name="Gharbi K."/>
            <person name="Hall N."/>
            <person name="Watson M."/>
            <person name="Adriaenssens E.M."/>
            <person name="Foster-Nyarko E."/>
            <person name="Jarju S."/>
            <person name="Secka A."/>
            <person name="Antonio M."/>
            <person name="Oren A."/>
            <person name="Chaudhuri R.R."/>
            <person name="La Ragione R."/>
            <person name="Hildebrand F."/>
            <person name="Pallen M.J."/>
        </authorList>
    </citation>
    <scope>NUCLEOTIDE SEQUENCE</scope>
    <source>
        <strain evidence="11">Gambia15-2214</strain>
    </source>
</reference>
<dbReference type="EC" id="2.8.4.4" evidence="11"/>
<dbReference type="HAMAP" id="MF_01865">
    <property type="entry name" value="MTTase_RimO"/>
    <property type="match status" value="1"/>
</dbReference>
<dbReference type="SUPFAM" id="SSF102114">
    <property type="entry name" value="Radical SAM enzymes"/>
    <property type="match status" value="1"/>
</dbReference>
<dbReference type="InterPro" id="IPR002792">
    <property type="entry name" value="TRAM_dom"/>
</dbReference>
<dbReference type="GO" id="GO:0005829">
    <property type="term" value="C:cytosol"/>
    <property type="evidence" value="ECO:0007669"/>
    <property type="project" value="TreeGrafter"/>
</dbReference>
<keyword evidence="2" id="KW-0004">4Fe-4S</keyword>
<keyword evidence="7" id="KW-0408">Iron</keyword>
<organism evidence="11 12">
    <name type="scientific">Candidatus Treponema excrementipullorum</name>
    <dbReference type="NCBI Taxonomy" id="2838768"/>
    <lineage>
        <taxon>Bacteria</taxon>
        <taxon>Pseudomonadati</taxon>
        <taxon>Spirochaetota</taxon>
        <taxon>Spirochaetia</taxon>
        <taxon>Spirochaetales</taxon>
        <taxon>Treponemataceae</taxon>
        <taxon>Treponema</taxon>
    </lineage>
</organism>
<dbReference type="NCBIfam" id="TIGR01125">
    <property type="entry name" value="30S ribosomal protein S12 methylthiotransferase RimO"/>
    <property type="match status" value="1"/>
</dbReference>
<dbReference type="EMBL" id="JAHLFV010000131">
    <property type="protein sequence ID" value="MBU3850005.1"/>
    <property type="molecule type" value="Genomic_DNA"/>
</dbReference>
<feature type="domain" description="Radical SAM core" evidence="10">
    <location>
        <begin position="137"/>
        <end position="387"/>
    </location>
</feature>
<dbReference type="AlphaFoldDB" id="A0A9E2L2H4"/>
<dbReference type="InterPro" id="IPR006638">
    <property type="entry name" value="Elp3/MiaA/NifB-like_rSAM"/>
</dbReference>
<dbReference type="InterPro" id="IPR038135">
    <property type="entry name" value="Methylthiotransferase_N_sf"/>
</dbReference>
<evidence type="ECO:0000256" key="2">
    <source>
        <dbReference type="ARBA" id="ARBA00022485"/>
    </source>
</evidence>
<evidence type="ECO:0000313" key="12">
    <source>
        <dbReference type="Proteomes" id="UP000823914"/>
    </source>
</evidence>
<dbReference type="GO" id="GO:0035599">
    <property type="term" value="F:aspartic acid methylthiotransferase activity"/>
    <property type="evidence" value="ECO:0007669"/>
    <property type="project" value="TreeGrafter"/>
</dbReference>
<dbReference type="InterPro" id="IPR023404">
    <property type="entry name" value="rSAM_horseshoe"/>
</dbReference>
<reference evidence="11" key="2">
    <citation type="submission" date="2021-04" db="EMBL/GenBank/DDBJ databases">
        <authorList>
            <person name="Gilroy R."/>
        </authorList>
    </citation>
    <scope>NUCLEOTIDE SEQUENCE</scope>
    <source>
        <strain evidence="11">Gambia15-2214</strain>
    </source>
</reference>